<name>A0A1I0TT37_9SPHI</name>
<feature type="domain" description="Conjugative transposon TraM C-terminal" evidence="2">
    <location>
        <begin position="241"/>
        <end position="389"/>
    </location>
</feature>
<keyword evidence="1" id="KW-0812">Transmembrane</keyword>
<keyword evidence="1" id="KW-0472">Membrane</keyword>
<gene>
    <name evidence="3" type="ORF">SAMN04488511_11450</name>
</gene>
<evidence type="ECO:0000259" key="2">
    <source>
        <dbReference type="Pfam" id="PF12508"/>
    </source>
</evidence>
<keyword evidence="1" id="KW-1133">Transmembrane helix</keyword>
<reference evidence="4" key="1">
    <citation type="submission" date="2016-10" db="EMBL/GenBank/DDBJ databases">
        <authorList>
            <person name="Varghese N."/>
            <person name="Submissions S."/>
        </authorList>
    </citation>
    <scope>NUCLEOTIDE SEQUENCE [LARGE SCALE GENOMIC DNA]</scope>
    <source>
        <strain evidence="4">DSM 18130</strain>
    </source>
</reference>
<dbReference type="EMBL" id="FOJM01000014">
    <property type="protein sequence ID" value="SFA54955.1"/>
    <property type="molecule type" value="Genomic_DNA"/>
</dbReference>
<dbReference type="AlphaFoldDB" id="A0A1I0TT37"/>
<dbReference type="Proteomes" id="UP000198836">
    <property type="component" value="Unassembled WGS sequence"/>
</dbReference>
<dbReference type="RefSeq" id="WP_090985764.1">
    <property type="nucleotide sequence ID" value="NZ_FOJM01000014.1"/>
</dbReference>
<keyword evidence="4" id="KW-1185">Reference proteome</keyword>
<organism evidence="3 4">
    <name type="scientific">Pedobacter suwonensis</name>
    <dbReference type="NCBI Taxonomy" id="332999"/>
    <lineage>
        <taxon>Bacteria</taxon>
        <taxon>Pseudomonadati</taxon>
        <taxon>Bacteroidota</taxon>
        <taxon>Sphingobacteriia</taxon>
        <taxon>Sphingobacteriales</taxon>
        <taxon>Sphingobacteriaceae</taxon>
        <taxon>Pedobacter</taxon>
    </lineage>
</organism>
<dbReference type="InterPro" id="IPR055407">
    <property type="entry name" value="TraM_C"/>
</dbReference>
<feature type="transmembrane region" description="Helical" evidence="1">
    <location>
        <begin position="10"/>
        <end position="27"/>
    </location>
</feature>
<accession>A0A1I0TT37</accession>
<dbReference type="NCBIfam" id="TIGR03779">
    <property type="entry name" value="Bac_Flav_CT_M"/>
    <property type="match status" value="1"/>
</dbReference>
<dbReference type="STRING" id="332999.SAMN04488511_11450"/>
<evidence type="ECO:0000256" key="1">
    <source>
        <dbReference type="SAM" id="Phobius"/>
    </source>
</evidence>
<sequence>MKINFKKPRYIIPLISIPFLCLFFYVYQQSASKKQSGNLKEDMNGNLTEISDQVRERGLSDKLEAYKNSYKEADGYSAIKTVSEEQLPQATMASSYSDREKQKLDSIEESIKRQAYMPRQLENKSYPVYSAGRSEYSVGGKPEDRAVAQALASLAEARSREKPSPNNISKETDPMDLFKKQMAYVDSLQKVNDPDHIARQKEKMIAVAGSAKEERTLQVSKISAPTTEFNTLTAFENRPMITAIIDEDITGYSGSRIRLRLLDQVYAGKSLLPKGTDLYARISGFSEQRVQLEISSVICSGKILPIKLLVYDTDGLPGLYVPASAFREFSKGLGSSPVQGFNTMGSSQNQNEFVMSTVDKLFQSTSSAIANLVRKNRAKLKFNNQVFLVDPHDLQEKN</sequence>
<dbReference type="OrthoDB" id="1453786at2"/>
<dbReference type="Pfam" id="PF12508">
    <property type="entry name" value="Transposon_TraM"/>
    <property type="match status" value="1"/>
</dbReference>
<dbReference type="InterPro" id="IPR022187">
    <property type="entry name" value="Conjug_transposon_TraM"/>
</dbReference>
<evidence type="ECO:0000313" key="4">
    <source>
        <dbReference type="Proteomes" id="UP000198836"/>
    </source>
</evidence>
<proteinExistence type="predicted"/>
<evidence type="ECO:0000313" key="3">
    <source>
        <dbReference type="EMBL" id="SFA54955.1"/>
    </source>
</evidence>
<protein>
    <submittedName>
        <fullName evidence="3">Bacteroides conjugative transposon TraM protein</fullName>
    </submittedName>
</protein>